<feature type="non-terminal residue" evidence="2">
    <location>
        <position position="36"/>
    </location>
</feature>
<organism evidence="2 3">
    <name type="scientific">Trifolium medium</name>
    <dbReference type="NCBI Taxonomy" id="97028"/>
    <lineage>
        <taxon>Eukaryota</taxon>
        <taxon>Viridiplantae</taxon>
        <taxon>Streptophyta</taxon>
        <taxon>Embryophyta</taxon>
        <taxon>Tracheophyta</taxon>
        <taxon>Spermatophyta</taxon>
        <taxon>Magnoliopsida</taxon>
        <taxon>eudicotyledons</taxon>
        <taxon>Gunneridae</taxon>
        <taxon>Pentapetalae</taxon>
        <taxon>rosids</taxon>
        <taxon>fabids</taxon>
        <taxon>Fabales</taxon>
        <taxon>Fabaceae</taxon>
        <taxon>Papilionoideae</taxon>
        <taxon>50 kb inversion clade</taxon>
        <taxon>NPAAA clade</taxon>
        <taxon>Hologalegina</taxon>
        <taxon>IRL clade</taxon>
        <taxon>Trifolieae</taxon>
        <taxon>Trifolium</taxon>
    </lineage>
</organism>
<evidence type="ECO:0000313" key="2">
    <source>
        <dbReference type="EMBL" id="MCI69522.1"/>
    </source>
</evidence>
<accession>A0A392U812</accession>
<comment type="caution">
    <text evidence="2">The sequence shown here is derived from an EMBL/GenBank/DDBJ whole genome shotgun (WGS) entry which is preliminary data.</text>
</comment>
<dbReference type="Proteomes" id="UP000265520">
    <property type="component" value="Unassembled WGS sequence"/>
</dbReference>
<dbReference type="EMBL" id="LXQA010757997">
    <property type="protein sequence ID" value="MCI69522.1"/>
    <property type="molecule type" value="Genomic_DNA"/>
</dbReference>
<name>A0A392U812_9FABA</name>
<evidence type="ECO:0000313" key="3">
    <source>
        <dbReference type="Proteomes" id="UP000265520"/>
    </source>
</evidence>
<sequence>MVDRVIQSLELEETAAEEAGEGQSNANPGVLHDNAG</sequence>
<dbReference type="AlphaFoldDB" id="A0A392U812"/>
<proteinExistence type="predicted"/>
<feature type="region of interest" description="Disordered" evidence="1">
    <location>
        <begin position="13"/>
        <end position="36"/>
    </location>
</feature>
<protein>
    <submittedName>
        <fullName evidence="2">Uncharacterized protein</fullName>
    </submittedName>
</protein>
<keyword evidence="3" id="KW-1185">Reference proteome</keyword>
<evidence type="ECO:0000256" key="1">
    <source>
        <dbReference type="SAM" id="MobiDB-lite"/>
    </source>
</evidence>
<reference evidence="2 3" key="1">
    <citation type="journal article" date="2018" name="Front. Plant Sci.">
        <title>Red Clover (Trifolium pratense) and Zigzag Clover (T. medium) - A Picture of Genomic Similarities and Differences.</title>
        <authorList>
            <person name="Dluhosova J."/>
            <person name="Istvanek J."/>
            <person name="Nedelnik J."/>
            <person name="Repkova J."/>
        </authorList>
    </citation>
    <scope>NUCLEOTIDE SEQUENCE [LARGE SCALE GENOMIC DNA]</scope>
    <source>
        <strain evidence="3">cv. 10/8</strain>
        <tissue evidence="2">Leaf</tissue>
    </source>
</reference>